<accession>A0A1H3DNS5</accession>
<evidence type="ECO:0000313" key="2">
    <source>
        <dbReference type="EMBL" id="SDX68066.1"/>
    </source>
</evidence>
<sequence length="182" mass="19672">MPQPIASRARPSRPVLQAIAAIAFFLAGPATLRADEVLPEPAGAVLLTVSGVAARSAGEDVAKLDLAMLEALPVTRFRTSTIWTEGVSEFTGVALGDLLTYLGAEGTRIEAVALNDYKVTIPFSDAVKEGPIVAYRVDGALLKRREKGPLWVVYPYDANPDYQTEVIYSRSIWQLDRIVVGE</sequence>
<organism evidence="2 3">
    <name type="scientific">Albimonas donghaensis</name>
    <dbReference type="NCBI Taxonomy" id="356660"/>
    <lineage>
        <taxon>Bacteria</taxon>
        <taxon>Pseudomonadati</taxon>
        <taxon>Pseudomonadota</taxon>
        <taxon>Alphaproteobacteria</taxon>
        <taxon>Rhodobacterales</taxon>
        <taxon>Paracoccaceae</taxon>
        <taxon>Albimonas</taxon>
    </lineage>
</organism>
<evidence type="ECO:0000313" key="3">
    <source>
        <dbReference type="Proteomes" id="UP000199118"/>
    </source>
</evidence>
<dbReference type="InterPro" id="IPR036374">
    <property type="entry name" value="OxRdtase_Mopterin-bd_sf"/>
</dbReference>
<keyword evidence="3" id="KW-1185">Reference proteome</keyword>
<dbReference type="Pfam" id="PF00174">
    <property type="entry name" value="Oxidored_molyb"/>
    <property type="match status" value="1"/>
</dbReference>
<protein>
    <recommendedName>
        <fullName evidence="1">Oxidoreductase molybdopterin-binding domain-containing protein</fullName>
    </recommendedName>
</protein>
<dbReference type="Gene3D" id="3.90.420.10">
    <property type="entry name" value="Oxidoreductase, molybdopterin-binding domain"/>
    <property type="match status" value="1"/>
</dbReference>
<proteinExistence type="predicted"/>
<dbReference type="AlphaFoldDB" id="A0A1H3DNS5"/>
<feature type="domain" description="Oxidoreductase molybdopterin-binding" evidence="1">
    <location>
        <begin position="86"/>
        <end position="155"/>
    </location>
</feature>
<dbReference type="Proteomes" id="UP000199118">
    <property type="component" value="Unassembled WGS sequence"/>
</dbReference>
<evidence type="ECO:0000259" key="1">
    <source>
        <dbReference type="Pfam" id="PF00174"/>
    </source>
</evidence>
<name>A0A1H3DNS5_9RHOB</name>
<dbReference type="OrthoDB" id="9798763at2"/>
<dbReference type="InterPro" id="IPR000572">
    <property type="entry name" value="OxRdtase_Mopterin-bd_dom"/>
</dbReference>
<dbReference type="SUPFAM" id="SSF56524">
    <property type="entry name" value="Oxidoreductase molybdopterin-binding domain"/>
    <property type="match status" value="1"/>
</dbReference>
<reference evidence="2 3" key="1">
    <citation type="submission" date="2016-10" db="EMBL/GenBank/DDBJ databases">
        <authorList>
            <person name="de Groot N.N."/>
        </authorList>
    </citation>
    <scope>NUCLEOTIDE SEQUENCE [LARGE SCALE GENOMIC DNA]</scope>
    <source>
        <strain evidence="2 3">DSM 17890</strain>
    </source>
</reference>
<dbReference type="RefSeq" id="WP_092684190.1">
    <property type="nucleotide sequence ID" value="NZ_FNMZ01000008.1"/>
</dbReference>
<dbReference type="STRING" id="356660.SAMN05444336_10887"/>
<gene>
    <name evidence="2" type="ORF">SAMN05444336_10887</name>
</gene>
<dbReference type="EMBL" id="FNMZ01000008">
    <property type="protein sequence ID" value="SDX68066.1"/>
    <property type="molecule type" value="Genomic_DNA"/>
</dbReference>